<dbReference type="FunFam" id="2.60.40.150:FF:000040">
    <property type="entry name" value="synaptotagmin-like protein 2 isoform X2"/>
    <property type="match status" value="1"/>
</dbReference>
<keyword evidence="5" id="KW-0472">Membrane</keyword>
<evidence type="ECO:0000259" key="9">
    <source>
        <dbReference type="PROSITE" id="PS50004"/>
    </source>
</evidence>
<feature type="region of interest" description="Disordered" evidence="8">
    <location>
        <begin position="256"/>
        <end position="297"/>
    </location>
</feature>
<evidence type="ECO:0000256" key="6">
    <source>
        <dbReference type="ARBA" id="ARBA00072164"/>
    </source>
</evidence>
<dbReference type="PROSITE" id="PS50916">
    <property type="entry name" value="RABBD"/>
    <property type="match status" value="1"/>
</dbReference>
<dbReference type="GO" id="GO:0005886">
    <property type="term" value="C:plasma membrane"/>
    <property type="evidence" value="ECO:0007669"/>
    <property type="project" value="UniProtKB-SubCell"/>
</dbReference>
<reference evidence="11" key="3">
    <citation type="submission" date="2025-09" db="UniProtKB">
        <authorList>
            <consortium name="Ensembl"/>
        </authorList>
    </citation>
    <scope>IDENTIFICATION</scope>
</reference>
<dbReference type="EMBL" id="AAQR03000661">
    <property type="status" value="NOT_ANNOTATED_CDS"/>
    <property type="molecule type" value="Genomic_DNA"/>
</dbReference>
<protein>
    <recommendedName>
        <fullName evidence="6">Synaptotagmin-like protein 2</fullName>
    </recommendedName>
    <alternativeName>
        <fullName evidence="7">Exophilin-4</fullName>
    </alternativeName>
</protein>
<evidence type="ECO:0000256" key="5">
    <source>
        <dbReference type="ARBA" id="ARBA00023136"/>
    </source>
</evidence>
<evidence type="ECO:0000256" key="4">
    <source>
        <dbReference type="ARBA" id="ARBA00022737"/>
    </source>
</evidence>
<dbReference type="InParanoid" id="H0XNA9"/>
<organism evidence="11 12">
    <name type="scientific">Otolemur garnettii</name>
    <name type="common">Small-eared galago</name>
    <name type="synonym">Garnett's greater bushbaby</name>
    <dbReference type="NCBI Taxonomy" id="30611"/>
    <lineage>
        <taxon>Eukaryota</taxon>
        <taxon>Metazoa</taxon>
        <taxon>Chordata</taxon>
        <taxon>Craniata</taxon>
        <taxon>Vertebrata</taxon>
        <taxon>Euteleostomi</taxon>
        <taxon>Mammalia</taxon>
        <taxon>Eutheria</taxon>
        <taxon>Euarchontoglires</taxon>
        <taxon>Primates</taxon>
        <taxon>Strepsirrhini</taxon>
        <taxon>Lorisiformes</taxon>
        <taxon>Galagidae</taxon>
        <taxon>Otolemur</taxon>
    </lineage>
</organism>
<feature type="compositionally biased region" description="Low complexity" evidence="8">
    <location>
        <begin position="593"/>
        <end position="604"/>
    </location>
</feature>
<feature type="domain" description="RabBD" evidence="10">
    <location>
        <begin position="1"/>
        <end position="57"/>
    </location>
</feature>
<dbReference type="Proteomes" id="UP000005225">
    <property type="component" value="Unassembled WGS sequence"/>
</dbReference>
<dbReference type="FunCoup" id="H0XNA9">
    <property type="interactions" value="341"/>
</dbReference>
<evidence type="ECO:0000313" key="11">
    <source>
        <dbReference type="Ensembl" id="ENSOGAP00000017600.1"/>
    </source>
</evidence>
<sequence length="934" mass="105425">MIDLSFLTEEEQEAILKVLQRDAALKRAEEERVRHLPEKIKDDQQLKNMSGQWFYEAKAKRHRDKIHGADIIRASMRKKRLQVAVAAEQSKDRANVEKESWVNNVNKDAFLPAEVAGLAEEPEEDAAPASLSPCVSDLRQGFLVSSENQNENTRKPAVSPAKQRNNPFNSSKLPEDHSSQQTINEQSKNGRAGLFQTSKEVFLPLIHFHFKLHHYSPYYRYRYRYILPNTLPDPSNGSPVKAPIPKARKMIYKSNGLNQEDSQSFPRQRTDSLSTRGTPRGILKRNSSSSSTDSETLRFNHNLEPKSKIVLPALTIHDDSTPNSQEPLKHVRFSAVRDELPQSPGLVCGREVGEFSVLESDRLKNETEHVGGMDEFQNDPKPSQYTKPLPYHQSASNPNISKSETHQPMTSGSFPDSLSSLKNSRDHQQGKPSPLPALKAKTFSRSDPYATEVELKPVSFYSSNKPKETRPQIPDPPQNHSSADQSGSEEEPSPVLKTLERSAARKMPSKSLEDISSDSSNQAKVDNLPEELVHSAEDVSTVPAQPDNQFSHPDKLKRMSKSVPAFLQDESDDRETDTASESSYQLSRHKKSPSSLTNLSSSSGMTSLSSVSGSVMSVYSGDFGNLEVKGNIQFAIEYVDSLKELHVFVAQCKDLAAADVKKQRSDPYVKTYLLSDKGKMGKKKTLIVKKTLNPVYNEILRYKIEKQILKTQKLNLSVWHRDTFKRNSFLGEVELDLETWDWDDKQNKQLKWYPLKRKTAPVALEAENRGEMKLALQYVPEPIPGKKLPTTGEVHIWVKECLDLPLLRGSHLNSFVKCTILPDTSRKSRQKTRAVGKTTNPIFNHTMVYDGFRPEDLMEACVELTVWDHYKLTNQFLGGLRIGFGTGRSYGTEVDWMDSTSEEVALWEKMVNSPNTWIEATLPLRMLLIAKISK</sequence>
<dbReference type="SMART" id="SM00239">
    <property type="entry name" value="C2"/>
    <property type="match status" value="2"/>
</dbReference>
<feature type="domain" description="C2" evidence="9">
    <location>
        <begin position="628"/>
        <end position="753"/>
    </location>
</feature>
<dbReference type="InterPro" id="IPR041282">
    <property type="entry name" value="FYVE_2"/>
</dbReference>
<dbReference type="Pfam" id="PF00168">
    <property type="entry name" value="C2"/>
    <property type="match status" value="2"/>
</dbReference>
<dbReference type="GO" id="GO:0042043">
    <property type="term" value="F:neurexin family protein binding"/>
    <property type="evidence" value="ECO:0007669"/>
    <property type="project" value="TreeGrafter"/>
</dbReference>
<dbReference type="EMBL" id="AAQR03000660">
    <property type="status" value="NOT_ANNOTATED_CDS"/>
    <property type="molecule type" value="Genomic_DNA"/>
</dbReference>
<reference evidence="12" key="1">
    <citation type="submission" date="2011-03" db="EMBL/GenBank/DDBJ databases">
        <title>Version 3 of the genome sequence of Otolemur garnettii (Bushbaby).</title>
        <authorList>
            <consortium name="The Broad Institute Genome Sequencing Platform"/>
            <person name="Di Palma F."/>
            <person name="Johnson J."/>
            <person name="Lander E.S."/>
            <person name="Lindblad-Toh K."/>
            <person name="Jaffe D.B."/>
            <person name="Gnerre S."/>
            <person name="MacCallum I."/>
            <person name="Przybylski D."/>
            <person name="Ribeiro F.J."/>
            <person name="Burton J.N."/>
            <person name="Walker B.J."/>
            <person name="Sharpe T."/>
            <person name="Hall G."/>
        </authorList>
    </citation>
    <scope>NUCLEOTIDE SEQUENCE [LARGE SCALE GENOMIC DNA]</scope>
</reference>
<dbReference type="FunFam" id="2.60.40.150:FF:000006">
    <property type="entry name" value="Synaptotagmin-like 5, isoform CRA_a"/>
    <property type="match status" value="1"/>
</dbReference>
<dbReference type="GO" id="GO:0031267">
    <property type="term" value="F:small GTPase binding"/>
    <property type="evidence" value="ECO:0007669"/>
    <property type="project" value="InterPro"/>
</dbReference>
<dbReference type="Gene3D" id="2.60.40.150">
    <property type="entry name" value="C2 domain"/>
    <property type="match status" value="2"/>
</dbReference>
<name>H0XNA9_OTOGA</name>
<dbReference type="STRING" id="30611.ENSOGAP00000017600"/>
<feature type="compositionally biased region" description="Polar residues" evidence="8">
    <location>
        <begin position="162"/>
        <end position="172"/>
    </location>
</feature>
<dbReference type="PANTHER" id="PTHR45716">
    <property type="entry name" value="BITESIZE, ISOFORM I"/>
    <property type="match status" value="1"/>
</dbReference>
<dbReference type="Pfam" id="PF02318">
    <property type="entry name" value="FYVE_2"/>
    <property type="match status" value="1"/>
</dbReference>
<dbReference type="SUPFAM" id="SSF49562">
    <property type="entry name" value="C2 domain (Calcium/lipid-binding domain, CaLB)"/>
    <property type="match status" value="2"/>
</dbReference>
<proteinExistence type="predicted"/>
<evidence type="ECO:0000256" key="2">
    <source>
        <dbReference type="ARBA" id="ARBA00022475"/>
    </source>
</evidence>
<reference evidence="11" key="2">
    <citation type="submission" date="2025-08" db="UniProtKB">
        <authorList>
            <consortium name="Ensembl"/>
        </authorList>
    </citation>
    <scope>IDENTIFICATION</scope>
</reference>
<dbReference type="GeneTree" id="ENSGT00940000155843"/>
<keyword evidence="3" id="KW-0268">Exocytosis</keyword>
<feature type="compositionally biased region" description="Polar residues" evidence="8">
    <location>
        <begin position="542"/>
        <end position="551"/>
    </location>
</feature>
<dbReference type="InterPro" id="IPR043567">
    <property type="entry name" value="SYTL1-5_C2B"/>
</dbReference>
<dbReference type="Ensembl" id="ENSOGAT00000033681.1">
    <property type="protein sequence ID" value="ENSOGAP00000017600.1"/>
    <property type="gene ID" value="ENSOGAG00000030902.1"/>
</dbReference>
<feature type="region of interest" description="Disordered" evidence="8">
    <location>
        <begin position="145"/>
        <end position="186"/>
    </location>
</feature>
<comment type="subcellular location">
    <subcellularLocation>
        <location evidence="1">Cell membrane</location>
    </subcellularLocation>
</comment>
<dbReference type="GO" id="GO:0070382">
    <property type="term" value="C:exocytic vesicle"/>
    <property type="evidence" value="ECO:0007669"/>
    <property type="project" value="TreeGrafter"/>
</dbReference>
<evidence type="ECO:0000256" key="8">
    <source>
        <dbReference type="SAM" id="MobiDB-lite"/>
    </source>
</evidence>
<feature type="compositionally biased region" description="Polar residues" evidence="8">
    <location>
        <begin position="256"/>
        <end position="277"/>
    </location>
</feature>
<keyword evidence="12" id="KW-1185">Reference proteome</keyword>
<dbReference type="InterPro" id="IPR010911">
    <property type="entry name" value="Rab_BD"/>
</dbReference>
<dbReference type="InterPro" id="IPR000008">
    <property type="entry name" value="C2_dom"/>
</dbReference>
<feature type="domain" description="C2" evidence="9">
    <location>
        <begin position="768"/>
        <end position="897"/>
    </location>
</feature>
<evidence type="ECO:0000256" key="7">
    <source>
        <dbReference type="ARBA" id="ARBA00075519"/>
    </source>
</evidence>
<dbReference type="eggNOG" id="KOG1028">
    <property type="taxonomic scope" value="Eukaryota"/>
</dbReference>
<dbReference type="CDD" id="cd04020">
    <property type="entry name" value="C2B_SLP_1-2-3-4"/>
    <property type="match status" value="1"/>
</dbReference>
<dbReference type="GO" id="GO:0006887">
    <property type="term" value="P:exocytosis"/>
    <property type="evidence" value="ECO:0007669"/>
    <property type="project" value="UniProtKB-KW"/>
</dbReference>
<dbReference type="PROSITE" id="PS50004">
    <property type="entry name" value="C2"/>
    <property type="match status" value="2"/>
</dbReference>
<evidence type="ECO:0000259" key="10">
    <source>
        <dbReference type="PROSITE" id="PS50916"/>
    </source>
</evidence>
<feature type="region of interest" description="Disordered" evidence="8">
    <location>
        <begin position="369"/>
        <end position="523"/>
    </location>
</feature>
<feature type="compositionally biased region" description="Polar residues" evidence="8">
    <location>
        <begin position="393"/>
        <end position="422"/>
    </location>
</feature>
<keyword evidence="2" id="KW-1003">Cell membrane</keyword>
<accession>H0XNA9</accession>
<dbReference type="PANTHER" id="PTHR45716:SF5">
    <property type="entry name" value="SYNAPTOTAGMIN-LIKE PROTEIN 2"/>
    <property type="match status" value="1"/>
</dbReference>
<keyword evidence="4" id="KW-0677">Repeat</keyword>
<dbReference type="HOGENOM" id="CLU_002711_2_0_1"/>
<dbReference type="Gene3D" id="6.10.250.3000">
    <property type="match status" value="1"/>
</dbReference>
<feature type="region of interest" description="Disordered" evidence="8">
    <location>
        <begin position="538"/>
        <end position="604"/>
    </location>
</feature>
<dbReference type="AlphaFoldDB" id="H0XNA9"/>
<dbReference type="CDD" id="cd08393">
    <property type="entry name" value="C2A_SLP-1_2"/>
    <property type="match status" value="1"/>
</dbReference>
<dbReference type="GO" id="GO:0006886">
    <property type="term" value="P:intracellular protein transport"/>
    <property type="evidence" value="ECO:0007669"/>
    <property type="project" value="InterPro"/>
</dbReference>
<dbReference type="InterPro" id="IPR035892">
    <property type="entry name" value="C2_domain_sf"/>
</dbReference>
<evidence type="ECO:0000256" key="3">
    <source>
        <dbReference type="ARBA" id="ARBA00022483"/>
    </source>
</evidence>
<evidence type="ECO:0000313" key="12">
    <source>
        <dbReference type="Proteomes" id="UP000005225"/>
    </source>
</evidence>
<evidence type="ECO:0000256" key="1">
    <source>
        <dbReference type="ARBA" id="ARBA00004236"/>
    </source>
</evidence>
<dbReference type="OMA" id="PEHGMAM"/>